<gene>
    <name evidence="2" type="ORF">DSAG12_03069</name>
</gene>
<keyword evidence="3" id="KW-1185">Reference proteome</keyword>
<reference evidence="2 3" key="2">
    <citation type="journal article" date="2024" name="Int. J. Syst. Evol. Microbiol.">
        <title>Promethearchaeum syntrophicum gen. nov., sp. nov., an anaerobic, obligately syntrophic archaeon, the first isolate of the lineage 'Asgard' archaea, and proposal of the new archaeal phylum Promethearchaeota phyl. nov. and kingdom Promethearchaeati regn. nov.</title>
        <authorList>
            <person name="Imachi H."/>
            <person name="Nobu M.K."/>
            <person name="Kato S."/>
            <person name="Takaki Y."/>
            <person name="Miyazaki M."/>
            <person name="Miyata M."/>
            <person name="Ogawara M."/>
            <person name="Saito Y."/>
            <person name="Sakai S."/>
            <person name="Tahara Y.O."/>
            <person name="Takano Y."/>
            <person name="Tasumi E."/>
            <person name="Uematsu K."/>
            <person name="Yoshimura T."/>
            <person name="Itoh T."/>
            <person name="Ohkuma M."/>
            <person name="Takai K."/>
        </authorList>
    </citation>
    <scope>NUCLEOTIDE SEQUENCE [LARGE SCALE GENOMIC DNA]</scope>
    <source>
        <strain evidence="2 3">MK-D1</strain>
    </source>
</reference>
<organism evidence="2 3">
    <name type="scientific">Promethearchaeum syntrophicum</name>
    <dbReference type="NCBI Taxonomy" id="2594042"/>
    <lineage>
        <taxon>Archaea</taxon>
        <taxon>Promethearchaeati</taxon>
        <taxon>Promethearchaeota</taxon>
        <taxon>Promethearchaeia</taxon>
        <taxon>Promethearchaeales</taxon>
        <taxon>Promethearchaeaceae</taxon>
        <taxon>Promethearchaeum</taxon>
    </lineage>
</organism>
<protein>
    <submittedName>
        <fullName evidence="2">Uncharacterized protein</fullName>
    </submittedName>
</protein>
<dbReference type="PROSITE" id="PS51257">
    <property type="entry name" value="PROKAR_LIPOPROTEIN"/>
    <property type="match status" value="1"/>
</dbReference>
<proteinExistence type="predicted"/>
<evidence type="ECO:0000256" key="1">
    <source>
        <dbReference type="SAM" id="Phobius"/>
    </source>
</evidence>
<name>A0A5B9DEG9_9ARCH</name>
<dbReference type="GeneID" id="41331041"/>
<reference evidence="2 3" key="1">
    <citation type="journal article" date="2020" name="Nature">
        <title>Isolation of an archaeon at the prokaryote-eukaryote interface.</title>
        <authorList>
            <person name="Imachi H."/>
            <person name="Nobu M.K."/>
            <person name="Nakahara N."/>
            <person name="Morono Y."/>
            <person name="Ogawara M."/>
            <person name="Takaki Y."/>
            <person name="Takano Y."/>
            <person name="Uematsu K."/>
            <person name="Ikuta T."/>
            <person name="Ito M."/>
            <person name="Matsui Y."/>
            <person name="Miyazaki M."/>
            <person name="Murata K."/>
            <person name="Saito Y."/>
            <person name="Sakai S."/>
            <person name="Song C."/>
            <person name="Tasumi E."/>
            <person name="Yamanaka Y."/>
            <person name="Yamaguchi T."/>
            <person name="Kamagata Y."/>
            <person name="Tamaki H."/>
            <person name="Takai K."/>
        </authorList>
    </citation>
    <scope>NUCLEOTIDE SEQUENCE [LARGE SCALE GENOMIC DNA]</scope>
    <source>
        <strain evidence="2 3">MK-D1</strain>
    </source>
</reference>
<sequence length="81" mass="9114">MMESKLTFPVIGLCVGILVSCLAFPLGLYLQNIAYEMGYGTSGRFFWLISNLEWYLIIIGIIIGTGSAIILLFSMKKKQFR</sequence>
<keyword evidence="1" id="KW-1133">Transmembrane helix</keyword>
<keyword evidence="1" id="KW-0812">Transmembrane</keyword>
<feature type="transmembrane region" description="Helical" evidence="1">
    <location>
        <begin position="54"/>
        <end position="73"/>
    </location>
</feature>
<accession>A0A5B9DEG9</accession>
<dbReference type="RefSeq" id="WP_147664141.1">
    <property type="nucleotide sequence ID" value="NZ_CP042905.2"/>
</dbReference>
<evidence type="ECO:0000313" key="2">
    <source>
        <dbReference type="EMBL" id="QEE17237.1"/>
    </source>
</evidence>
<dbReference type="AlphaFoldDB" id="A0A5B9DEG9"/>
<evidence type="ECO:0000313" key="3">
    <source>
        <dbReference type="Proteomes" id="UP000321408"/>
    </source>
</evidence>
<dbReference type="Proteomes" id="UP000321408">
    <property type="component" value="Chromosome"/>
</dbReference>
<keyword evidence="1" id="KW-0472">Membrane</keyword>
<dbReference type="KEGG" id="psyt:DSAG12_03069"/>
<dbReference type="EMBL" id="CP042905">
    <property type="protein sequence ID" value="QEE17237.1"/>
    <property type="molecule type" value="Genomic_DNA"/>
</dbReference>